<feature type="signal peptide" evidence="7">
    <location>
        <begin position="1"/>
        <end position="24"/>
    </location>
</feature>
<comment type="subcellular location">
    <subcellularLocation>
        <location evidence="1">Cell outer membrane</location>
    </subcellularLocation>
</comment>
<name>A5CYF3_PELTS</name>
<evidence type="ECO:0000313" key="9">
    <source>
        <dbReference type="Proteomes" id="UP000006556"/>
    </source>
</evidence>
<evidence type="ECO:0000256" key="5">
    <source>
        <dbReference type="ARBA" id="ARBA00023237"/>
    </source>
</evidence>
<accession>A5CYF3</accession>
<dbReference type="AlphaFoldDB" id="A5CYF3"/>
<dbReference type="STRING" id="370438.PTH_2789"/>
<dbReference type="EMBL" id="AP009389">
    <property type="protein sequence ID" value="BAF60970.1"/>
    <property type="molecule type" value="Genomic_DNA"/>
</dbReference>
<keyword evidence="5" id="KW-0998">Cell outer membrane</keyword>
<sequence length="358" mass="39679">MKKFTLLLMAIVIMVPLAALPAWAKEPATPELTLNDAVALALKNSETVKKADKEVKRTKALRDEKQDSLGYIPTGPTGNQEEAAYASLFSANLTWQMSEKSLTVEQDSVALDTCNKYWGVQLAMGALKVAEQSLKQAELDLAKARVSHRVGLISQDALLAAESKWAGAKSALEKARNDLDAAYTAFNQMVGLWPEDRPVLTDELKFIPIGDNNVEYLVAKVLAESPSVWLANEKVNLQKILKELAYYTGSYQPYEAREIELDQAKLDAVSAREATEVLVRNLFYSVRTLEENYPAAEQAVKVAEENLRVGQIKYQVGMLTKAELAALETALAQARQSLLELKKSHAYYKLALEKPWAM</sequence>
<dbReference type="HOGENOM" id="CLU_063617_0_0_9"/>
<dbReference type="GO" id="GO:0009279">
    <property type="term" value="C:cell outer membrane"/>
    <property type="evidence" value="ECO:0007669"/>
    <property type="project" value="UniProtKB-SubCell"/>
</dbReference>
<proteinExistence type="predicted"/>
<organism evidence="8 9">
    <name type="scientific">Pelotomaculum thermopropionicum (strain DSM 13744 / JCM 10971 / SI)</name>
    <dbReference type="NCBI Taxonomy" id="370438"/>
    <lineage>
        <taxon>Bacteria</taxon>
        <taxon>Bacillati</taxon>
        <taxon>Bacillota</taxon>
        <taxon>Clostridia</taxon>
        <taxon>Eubacteriales</taxon>
        <taxon>Desulfotomaculaceae</taxon>
        <taxon>Pelotomaculum</taxon>
    </lineage>
</organism>
<gene>
    <name evidence="8" type="primary">TolC</name>
    <name evidence="8" type="ordered locus">PTH_2789</name>
</gene>
<reference evidence="9" key="1">
    <citation type="journal article" date="2008" name="Genome Res.">
        <title>The genome of Pelotomaculum thermopropionicum reveals niche-associated evolution in anaerobic microbiota.</title>
        <authorList>
            <person name="Kosaka T."/>
            <person name="Kato S."/>
            <person name="Shimoyama T."/>
            <person name="Ishii S."/>
            <person name="Abe T."/>
            <person name="Watanabe K."/>
        </authorList>
    </citation>
    <scope>NUCLEOTIDE SEQUENCE [LARGE SCALE GENOMIC DNA]</scope>
    <source>
        <strain evidence="9">DSM 13744 / JCM 10971 / SI</strain>
    </source>
</reference>
<evidence type="ECO:0000256" key="4">
    <source>
        <dbReference type="ARBA" id="ARBA00023136"/>
    </source>
</evidence>
<dbReference type="SUPFAM" id="SSF56954">
    <property type="entry name" value="Outer membrane efflux proteins (OEP)"/>
    <property type="match status" value="1"/>
</dbReference>
<protein>
    <submittedName>
        <fullName evidence="8">Outer membrane protein</fullName>
    </submittedName>
</protein>
<evidence type="ECO:0000256" key="3">
    <source>
        <dbReference type="ARBA" id="ARBA00022692"/>
    </source>
</evidence>
<dbReference type="Proteomes" id="UP000006556">
    <property type="component" value="Chromosome"/>
</dbReference>
<keyword evidence="7" id="KW-0732">Signal</keyword>
<feature type="coiled-coil region" evidence="6">
    <location>
        <begin position="286"/>
        <end position="344"/>
    </location>
</feature>
<keyword evidence="4" id="KW-0472">Membrane</keyword>
<evidence type="ECO:0000256" key="7">
    <source>
        <dbReference type="SAM" id="SignalP"/>
    </source>
</evidence>
<dbReference type="KEGG" id="pth:PTH_2789"/>
<dbReference type="GO" id="GO:0015288">
    <property type="term" value="F:porin activity"/>
    <property type="evidence" value="ECO:0007669"/>
    <property type="project" value="TreeGrafter"/>
</dbReference>
<dbReference type="GO" id="GO:1990281">
    <property type="term" value="C:efflux pump complex"/>
    <property type="evidence" value="ECO:0007669"/>
    <property type="project" value="TreeGrafter"/>
</dbReference>
<evidence type="ECO:0000256" key="6">
    <source>
        <dbReference type="SAM" id="Coils"/>
    </source>
</evidence>
<dbReference type="Gene3D" id="1.20.1600.10">
    <property type="entry name" value="Outer membrane efflux proteins (OEP)"/>
    <property type="match status" value="2"/>
</dbReference>
<evidence type="ECO:0000256" key="2">
    <source>
        <dbReference type="ARBA" id="ARBA00022452"/>
    </source>
</evidence>
<keyword evidence="6" id="KW-0175">Coiled coil</keyword>
<dbReference type="InterPro" id="IPR051906">
    <property type="entry name" value="TolC-like"/>
</dbReference>
<dbReference type="eggNOG" id="COG1538">
    <property type="taxonomic scope" value="Bacteria"/>
</dbReference>
<feature type="chain" id="PRO_5002680714" evidence="7">
    <location>
        <begin position="25"/>
        <end position="358"/>
    </location>
</feature>
<dbReference type="GO" id="GO:0015562">
    <property type="term" value="F:efflux transmembrane transporter activity"/>
    <property type="evidence" value="ECO:0007669"/>
    <property type="project" value="InterPro"/>
</dbReference>
<dbReference type="PANTHER" id="PTHR30026">
    <property type="entry name" value="OUTER MEMBRANE PROTEIN TOLC"/>
    <property type="match status" value="1"/>
</dbReference>
<keyword evidence="3" id="KW-0812">Transmembrane</keyword>
<evidence type="ECO:0000313" key="8">
    <source>
        <dbReference type="EMBL" id="BAF60970.1"/>
    </source>
</evidence>
<evidence type="ECO:0000256" key="1">
    <source>
        <dbReference type="ARBA" id="ARBA00004442"/>
    </source>
</evidence>
<keyword evidence="9" id="KW-1185">Reference proteome</keyword>
<dbReference type="PANTHER" id="PTHR30026:SF20">
    <property type="entry name" value="OUTER MEMBRANE PROTEIN TOLC"/>
    <property type="match status" value="1"/>
</dbReference>
<keyword evidence="2" id="KW-1134">Transmembrane beta strand</keyword>